<evidence type="ECO:0000313" key="2">
    <source>
        <dbReference type="Proteomes" id="UP001280121"/>
    </source>
</evidence>
<comment type="caution">
    <text evidence="1">The sequence shown here is derived from an EMBL/GenBank/DDBJ whole genome shotgun (WGS) entry which is preliminary data.</text>
</comment>
<protein>
    <submittedName>
        <fullName evidence="1">Uncharacterized protein</fullName>
    </submittedName>
</protein>
<gene>
    <name evidence="1" type="ORF">Ddye_018957</name>
</gene>
<evidence type="ECO:0000313" key="1">
    <source>
        <dbReference type="EMBL" id="KAK2643762.1"/>
    </source>
</evidence>
<sequence length="93" mass="10358">MRFHSPSKARTTRGADTELLLANANQSYEDKQKGCVSQRVNVGICEARNKQRKRVLASGAAEARARTVAYTAVMSRLDMLCRPWQRHGAHTAT</sequence>
<proteinExistence type="predicted"/>
<name>A0AAD9TX72_9ROSI</name>
<dbReference type="EMBL" id="JANJYI010000006">
    <property type="protein sequence ID" value="KAK2643762.1"/>
    <property type="molecule type" value="Genomic_DNA"/>
</dbReference>
<accession>A0AAD9TX72</accession>
<reference evidence="1" key="1">
    <citation type="journal article" date="2023" name="Plant J.">
        <title>Genome sequences and population genomics provide insights into the demographic history, inbreeding, and mutation load of two 'living fossil' tree species of Dipteronia.</title>
        <authorList>
            <person name="Feng Y."/>
            <person name="Comes H.P."/>
            <person name="Chen J."/>
            <person name="Zhu S."/>
            <person name="Lu R."/>
            <person name="Zhang X."/>
            <person name="Li P."/>
            <person name="Qiu J."/>
            <person name="Olsen K.M."/>
            <person name="Qiu Y."/>
        </authorList>
    </citation>
    <scope>NUCLEOTIDE SEQUENCE</scope>
    <source>
        <strain evidence="1">KIB01</strain>
    </source>
</reference>
<organism evidence="1 2">
    <name type="scientific">Dipteronia dyeriana</name>
    <dbReference type="NCBI Taxonomy" id="168575"/>
    <lineage>
        <taxon>Eukaryota</taxon>
        <taxon>Viridiplantae</taxon>
        <taxon>Streptophyta</taxon>
        <taxon>Embryophyta</taxon>
        <taxon>Tracheophyta</taxon>
        <taxon>Spermatophyta</taxon>
        <taxon>Magnoliopsida</taxon>
        <taxon>eudicotyledons</taxon>
        <taxon>Gunneridae</taxon>
        <taxon>Pentapetalae</taxon>
        <taxon>rosids</taxon>
        <taxon>malvids</taxon>
        <taxon>Sapindales</taxon>
        <taxon>Sapindaceae</taxon>
        <taxon>Hippocastanoideae</taxon>
        <taxon>Acereae</taxon>
        <taxon>Dipteronia</taxon>
    </lineage>
</organism>
<keyword evidence="2" id="KW-1185">Reference proteome</keyword>
<dbReference type="Proteomes" id="UP001280121">
    <property type="component" value="Unassembled WGS sequence"/>
</dbReference>
<dbReference type="AlphaFoldDB" id="A0AAD9TX72"/>